<protein>
    <submittedName>
        <fullName evidence="1">Uncharacterized protein</fullName>
    </submittedName>
</protein>
<dbReference type="OrthoDB" id="242738at2759"/>
<name>A0A061IYU1_TRYRA</name>
<comment type="caution">
    <text evidence="1">The sequence shown here is derived from an EMBL/GenBank/DDBJ whole genome shotgun (WGS) entry which is preliminary data.</text>
</comment>
<dbReference type="EMBL" id="AUPL01003976">
    <property type="protein sequence ID" value="ESL08323.1"/>
    <property type="molecule type" value="Genomic_DNA"/>
</dbReference>
<dbReference type="Proteomes" id="UP000031737">
    <property type="component" value="Unassembled WGS sequence"/>
</dbReference>
<dbReference type="VEuPathDB" id="TriTrypDB:TRSC58_03976"/>
<gene>
    <name evidence="1" type="ORF">TRSC58_03976</name>
</gene>
<organism evidence="1 2">
    <name type="scientific">Trypanosoma rangeli SC58</name>
    <dbReference type="NCBI Taxonomy" id="429131"/>
    <lineage>
        <taxon>Eukaryota</taxon>
        <taxon>Discoba</taxon>
        <taxon>Euglenozoa</taxon>
        <taxon>Kinetoplastea</taxon>
        <taxon>Metakinetoplastina</taxon>
        <taxon>Trypanosomatida</taxon>
        <taxon>Trypanosomatidae</taxon>
        <taxon>Trypanosoma</taxon>
        <taxon>Herpetosoma</taxon>
    </lineage>
</organism>
<proteinExistence type="predicted"/>
<keyword evidence="2" id="KW-1185">Reference proteome</keyword>
<evidence type="ECO:0000313" key="2">
    <source>
        <dbReference type="Proteomes" id="UP000031737"/>
    </source>
</evidence>
<evidence type="ECO:0000313" key="1">
    <source>
        <dbReference type="EMBL" id="ESL08323.1"/>
    </source>
</evidence>
<reference evidence="1 2" key="1">
    <citation type="submission" date="2013-07" db="EMBL/GenBank/DDBJ databases">
        <authorList>
            <person name="Stoco P.H."/>
            <person name="Wagner G."/>
            <person name="Gerber A."/>
            <person name="Zaha A."/>
            <person name="Thompson C."/>
            <person name="Bartholomeu D.C."/>
            <person name="Luckemeyer D.D."/>
            <person name="Bahia D."/>
            <person name="Loreto E."/>
            <person name="Prestes E.B."/>
            <person name="Lima F.M."/>
            <person name="Rodrigues-Luiz G."/>
            <person name="Vallejo G.A."/>
            <person name="Filho J.F."/>
            <person name="Monteiro K.M."/>
            <person name="Tyler K.M."/>
            <person name="de Almeida L.G."/>
            <person name="Ortiz M.F."/>
            <person name="Siervo M.A."/>
            <person name="de Moraes M.H."/>
            <person name="Cunha O.L."/>
            <person name="Mendonca-Neto R."/>
            <person name="Silva R."/>
            <person name="Teixeira S.M."/>
            <person name="Murta S.M."/>
            <person name="Sincero T.C."/>
            <person name="Mendes T.A."/>
            <person name="Urmenyi T.P."/>
            <person name="Silva V.G."/>
            <person name="da Rocha W.D."/>
            <person name="Andersson B."/>
            <person name="Romanha A.J."/>
            <person name="Steindel M."/>
            <person name="de Vasconcelos A.T."/>
            <person name="Grisard E.C."/>
        </authorList>
    </citation>
    <scope>NUCLEOTIDE SEQUENCE [LARGE SCALE GENOMIC DNA]</scope>
    <source>
        <strain evidence="1 2">SC58</strain>
    </source>
</reference>
<sequence length="1369" mass="155180">MKARGRVHVCFTVLVRVAMIWRTLLVVAVFLPVLACAGAGEPYGDRATDWVDDEPINNTLNEQLLSSLRLPLRVRLASPKEVEELMWIIRFMSIKKGQCPCLSVWEELRIVFEMVSPEDVYGVQRLDALQRLLSGVEMQEDTDGAEGLGQIELELPQGGEVLRVYVGDIFLRHLSGEPPLVQVDLLAHFLRQIREKKRRQRKRYIRKVEENHKQLRLLQQMNLKRGRQERLEAAHKRAKQLEMMKHRSDWQRNRTEYAAYERPRISLVDTKAAENSTFAHSKGRCQNIRHAIHTLQSQRVVPTERRMRYLRKEEKKMCGTVQYFLTDLTLHSESEMCNYYCSSYCEGIETLENWTVYSGSVVSVAQLHALYHNILVQNNNFNDAAANYFSLLREVVLDDVDRGVFSTCVELCSPSVELRAEMKFFAGVLEILDDTPGTNGEAKEISPVWWGRIRHAYLRIWDASHAGSRRATAALATMKEHGMMTPRRRPVAAVLLFKLLSEGHAYFWRQAMNGGPRSSGLATPSAQKLLRFERFFAVENSWSVVNEPYLTRSRIKAFASETDDEEDDMENNGGPGEPPPSVFRNLFLGQLYIAGVKGVPRDLKRAKCLFLLLLRKLRYTCDVTHPEELDASHFMEDGEGGACQEHLKLLHLLRERGILMGPCGLRNESHGSKPHSSLRRITRSRKIHDVVHRALVLLSYVHLLNGLQYDMAAKYAFLAVEVSAAAFYSAVTDLPPDADDNFVVGNTSRTGKLDVLKNKDWPATELYTHALRRRAPLDSLFDFTRSGFLSSESLVLLAMSAFRGGVAAQRDIRFTIEHFFGARSCVEKNGGASCRTQWTFFLLREAARLWEDEANVPGILDRSYPSPRLVDAFLLMASLLGAGNITVDNIREGDLFISPRYCSSGSSPFHPLGSDTSDSYRKRLLRAARQAFPFAFPGRRIMVHAKNWYHFITRDVSLRKLRVLRAAVQCFLEEHDTSPLLVSSDIHDYMDTARWPWSQRVFGTLWDALLYPFTQTQTEAVEDELAKTLLPNKTVDFEPANIAGGLAASVLSSRHVREATIALQLIAAALISGEPDGFTLILLEDMERGNEHLHSFAHFISEHVWGKSLMEVWMEEHKAAQWHHAKPKTRGRGPVFAISSRIPFRYAIPDSRMELFARIALKRANIRQQCTTSGGRVSLYGNCTFSSKTHQELIHMMALCSGVLIDAAIRKGPPFVPRKPYEGMFFPVGSLLCLRRFLQYTSSTGNSPFVGLSAKAAELLLLDLLVKLAEAQAHYYGLYLNDLGFGSMNSLDTADGNDEAASKKLRRHLVEPWKQFSQDAAEEIALPGIGEGAYYNARLHRVTGTYYAARMLRFYARAKLWLRQFVGVA</sequence>
<accession>A0A061IYU1</accession>